<keyword evidence="3" id="KW-1133">Transmembrane helix</keyword>
<feature type="domain" description="PA" evidence="4">
    <location>
        <begin position="199"/>
        <end position="276"/>
    </location>
</feature>
<evidence type="ECO:0000259" key="4">
    <source>
        <dbReference type="Pfam" id="PF02225"/>
    </source>
</evidence>
<dbReference type="Pfam" id="PF04253">
    <property type="entry name" value="TFR_dimer"/>
    <property type="match status" value="1"/>
</dbReference>
<evidence type="ECO:0000313" key="8">
    <source>
        <dbReference type="Proteomes" id="UP000002058"/>
    </source>
</evidence>
<feature type="region of interest" description="Disordered" evidence="2">
    <location>
        <begin position="273"/>
        <end position="303"/>
    </location>
</feature>
<dbReference type="SUPFAM" id="SSF47672">
    <property type="entry name" value="Transferrin receptor-like dimerisation domain"/>
    <property type="match status" value="1"/>
</dbReference>
<dbReference type="AlphaFoldDB" id="C4JJK6"/>
<sequence>MPSSETTPLLFVQVSRPPPRYPHSRLRRTCTFCLGSILVVGVVLFLLPFALLPREHGSLWDYLPGAHPLPHKDWPGSQGLSYKALQEILQTVPNEKKIREWAQYYTSGPHLAGKNFSQALWTKERWEELGVPKTSLVSYDVYLNYPIDHRLALIEKHGEDVKVKFEATLKEDVLDEDATSGLENRIPTFHGYSASGNVTAQYVYVNFGTFSDFENLVQANVSLEGKIALAKYGRGFRGLKVKRAQELGMVGVVIYTDPQEDGEVTELNGYKAYPDGPARNPSSVQRGSVQFLSQAPGDPTTPGYPSKPGCPRMDPHDYIPSIPSLPLSYAEAIPLLKALNGHGPNAKDFNEYWQGGGLSHKGVDYNIGPSPEHLVLNLNNEQEYVTTPLWNVIGVIEGSIPDEVIIMGNHRDAWVAGGAGDPNGGSAALNEVIRSFGEALKAGWKPLRTIVFASWDGEEYGLIGSTEWVEENLPWLSRANVVYLNLDVAATGPHFKSSASPLLHKTILEATGLVLSPNQTIKGQTVRDLWDKNITPMGSGSDFTAFQDFAGVASSDMAFDGRGQDPVYHYHSNYDSFDWMDRFGDPGWHYHVAMTKVWSLMAASLSETPVLALNATDYALNLHKYLDSVKQKAAKSTTPPFNFRPLEDAMAHFRQAAIKFDAYAASLAAKLEEDVPWWQYWKKVILYFKIRGANDKYKLIERKFLHADGLDGRSWFKHVVFAPGRWTGYSGATFPGLVESFEDNDVNNAEVRCFLCPPSYLAHKIYFTNRMFLCGLEMERYHRWQD</sequence>
<reference evidence="8" key="1">
    <citation type="journal article" date="2009" name="Genome Res.">
        <title>Comparative genomic analyses of the human fungal pathogens Coccidioides and their relatives.</title>
        <authorList>
            <person name="Sharpton T.J."/>
            <person name="Stajich J.E."/>
            <person name="Rounsley S.D."/>
            <person name="Gardner M.J."/>
            <person name="Wortman J.R."/>
            <person name="Jordar V.S."/>
            <person name="Maiti R."/>
            <person name="Kodira C.D."/>
            <person name="Neafsey D.E."/>
            <person name="Zeng Q."/>
            <person name="Hung C.-Y."/>
            <person name="McMahan C."/>
            <person name="Muszewska A."/>
            <person name="Grynberg M."/>
            <person name="Mandel M.A."/>
            <person name="Kellner E.M."/>
            <person name="Barker B.M."/>
            <person name="Galgiani J.N."/>
            <person name="Orbach M.J."/>
            <person name="Kirkland T.N."/>
            <person name="Cole G.T."/>
            <person name="Henn M.R."/>
            <person name="Birren B.W."/>
            <person name="Taylor J.W."/>
        </authorList>
    </citation>
    <scope>NUCLEOTIDE SEQUENCE [LARGE SCALE GENOMIC DNA]</scope>
    <source>
        <strain evidence="8">UAMH 1704</strain>
    </source>
</reference>
<accession>C4JJK6</accession>
<dbReference type="FunFam" id="3.50.30.30:FF:000008">
    <property type="entry name" value="Glutamate carboxypeptidase 2"/>
    <property type="match status" value="1"/>
</dbReference>
<dbReference type="CDD" id="cd08022">
    <property type="entry name" value="M28_PSMA_like"/>
    <property type="match status" value="1"/>
</dbReference>
<feature type="domain" description="Peptidase M28" evidence="6">
    <location>
        <begin position="391"/>
        <end position="580"/>
    </location>
</feature>
<name>C4JJK6_UNCRE</name>
<dbReference type="Pfam" id="PF02225">
    <property type="entry name" value="PA"/>
    <property type="match status" value="1"/>
</dbReference>
<keyword evidence="3" id="KW-0812">Transmembrane</keyword>
<dbReference type="InterPro" id="IPR007365">
    <property type="entry name" value="TFR-like_dimer_dom"/>
</dbReference>
<proteinExistence type="inferred from homology"/>
<dbReference type="STRING" id="336963.C4JJK6"/>
<dbReference type="InterPro" id="IPR036757">
    <property type="entry name" value="TFR-like_dimer_dom_sf"/>
</dbReference>
<keyword evidence="3" id="KW-0472">Membrane</keyword>
<dbReference type="SUPFAM" id="SSF52025">
    <property type="entry name" value="PA domain"/>
    <property type="match status" value="1"/>
</dbReference>
<dbReference type="PANTHER" id="PTHR10404">
    <property type="entry name" value="N-ACETYLATED-ALPHA-LINKED ACIDIC DIPEPTIDASE"/>
    <property type="match status" value="1"/>
</dbReference>
<dbReference type="Gene3D" id="1.20.930.40">
    <property type="entry name" value="Transferrin receptor-like, dimerisation domain"/>
    <property type="match status" value="1"/>
</dbReference>
<evidence type="ECO:0000313" key="7">
    <source>
        <dbReference type="EMBL" id="EEP76964.1"/>
    </source>
</evidence>
<feature type="domain" description="Transferrin receptor-like dimerisation" evidence="5">
    <location>
        <begin position="642"/>
        <end position="750"/>
    </location>
</feature>
<organism evidence="7 8">
    <name type="scientific">Uncinocarpus reesii (strain UAMH 1704)</name>
    <dbReference type="NCBI Taxonomy" id="336963"/>
    <lineage>
        <taxon>Eukaryota</taxon>
        <taxon>Fungi</taxon>
        <taxon>Dikarya</taxon>
        <taxon>Ascomycota</taxon>
        <taxon>Pezizomycotina</taxon>
        <taxon>Eurotiomycetes</taxon>
        <taxon>Eurotiomycetidae</taxon>
        <taxon>Onygenales</taxon>
        <taxon>Onygenaceae</taxon>
        <taxon>Uncinocarpus</taxon>
    </lineage>
</organism>
<dbReference type="Gene3D" id="3.50.30.30">
    <property type="match status" value="1"/>
</dbReference>
<dbReference type="FunCoup" id="C4JJK6">
    <property type="interactions" value="115"/>
</dbReference>
<evidence type="ECO:0008006" key="9">
    <source>
        <dbReference type="Google" id="ProtNLM"/>
    </source>
</evidence>
<evidence type="ECO:0000256" key="3">
    <source>
        <dbReference type="SAM" id="Phobius"/>
    </source>
</evidence>
<dbReference type="FunFam" id="3.40.630.10:FF:000101">
    <property type="entry name" value="N-acetylated alpha-linked acidic dipeptidase like 1"/>
    <property type="match status" value="1"/>
</dbReference>
<dbReference type="OrthoDB" id="5841748at2759"/>
<dbReference type="RefSeq" id="XP_002542297.1">
    <property type="nucleotide sequence ID" value="XM_002542251.1"/>
</dbReference>
<feature type="transmembrane region" description="Helical" evidence="3">
    <location>
        <begin position="30"/>
        <end position="52"/>
    </location>
</feature>
<dbReference type="EMBL" id="CH476615">
    <property type="protein sequence ID" value="EEP76964.1"/>
    <property type="molecule type" value="Genomic_DNA"/>
</dbReference>
<feature type="compositionally biased region" description="Polar residues" evidence="2">
    <location>
        <begin position="280"/>
        <end position="293"/>
    </location>
</feature>
<evidence type="ECO:0000259" key="5">
    <source>
        <dbReference type="Pfam" id="PF04253"/>
    </source>
</evidence>
<dbReference type="InParanoid" id="C4JJK6"/>
<dbReference type="Pfam" id="PF04389">
    <property type="entry name" value="Peptidase_M28"/>
    <property type="match status" value="1"/>
</dbReference>
<keyword evidence="8" id="KW-1185">Reference proteome</keyword>
<dbReference type="GO" id="GO:0004180">
    <property type="term" value="F:carboxypeptidase activity"/>
    <property type="evidence" value="ECO:0007669"/>
    <property type="project" value="TreeGrafter"/>
</dbReference>
<evidence type="ECO:0000256" key="1">
    <source>
        <dbReference type="ARBA" id="ARBA00005634"/>
    </source>
</evidence>
<dbReference type="InterPro" id="IPR003137">
    <property type="entry name" value="PA_domain"/>
</dbReference>
<dbReference type="InterPro" id="IPR046450">
    <property type="entry name" value="PA_dom_sf"/>
</dbReference>
<dbReference type="CDD" id="cd02121">
    <property type="entry name" value="PA_GCPII_like"/>
    <property type="match status" value="1"/>
</dbReference>
<dbReference type="InterPro" id="IPR007484">
    <property type="entry name" value="Peptidase_M28"/>
</dbReference>
<dbReference type="HOGENOM" id="CLU_005688_2_0_1"/>
<dbReference type="KEGG" id="ure:UREG_01813"/>
<dbReference type="InterPro" id="IPR039373">
    <property type="entry name" value="Peptidase_M28B"/>
</dbReference>
<dbReference type="Gene3D" id="3.40.630.10">
    <property type="entry name" value="Zn peptidases"/>
    <property type="match status" value="1"/>
</dbReference>
<dbReference type="GeneID" id="8443866"/>
<dbReference type="Proteomes" id="UP000002058">
    <property type="component" value="Unassembled WGS sequence"/>
</dbReference>
<dbReference type="PANTHER" id="PTHR10404:SF46">
    <property type="entry name" value="VACUOLAR PROTEIN SORTING-ASSOCIATED PROTEIN 70"/>
    <property type="match status" value="1"/>
</dbReference>
<gene>
    <name evidence="7" type="ORF">UREG_01813</name>
</gene>
<comment type="similarity">
    <text evidence="1">Belongs to the peptidase M28 family. M28B subfamily.</text>
</comment>
<dbReference type="SUPFAM" id="SSF53187">
    <property type="entry name" value="Zn-dependent exopeptidases"/>
    <property type="match status" value="1"/>
</dbReference>
<dbReference type="VEuPathDB" id="FungiDB:UREG_01813"/>
<dbReference type="eggNOG" id="KOG2195">
    <property type="taxonomic scope" value="Eukaryota"/>
</dbReference>
<evidence type="ECO:0000256" key="2">
    <source>
        <dbReference type="SAM" id="MobiDB-lite"/>
    </source>
</evidence>
<evidence type="ECO:0000259" key="6">
    <source>
        <dbReference type="Pfam" id="PF04389"/>
    </source>
</evidence>
<protein>
    <recommendedName>
        <fullName evidence="9">Glutamate carboxypeptidase</fullName>
    </recommendedName>
</protein>
<dbReference type="OMA" id="LWNVIGT"/>